<dbReference type="KEGG" id="bspl:121201908"/>
<evidence type="ECO:0000259" key="1">
    <source>
        <dbReference type="Pfam" id="PF13843"/>
    </source>
</evidence>
<gene>
    <name evidence="3" type="primary">LOC121201908</name>
</gene>
<reference evidence="3" key="1">
    <citation type="submission" date="2025-08" db="UniProtKB">
        <authorList>
            <consortium name="RefSeq"/>
        </authorList>
    </citation>
    <scope>IDENTIFICATION</scope>
</reference>
<sequence length="419" mass="47647">METAKDGTVWREERVGAPLPFTPIVAYAAHGEPTPAAKRSISSRLESFLRFITLDMLHSIQECTIQHARRTEHDDWFMDIPELMAFISIVILRGAIRLPSPDDYWSEEMGVAKIMATMAHERFEDIMRHLRFDDRSTRRQRVKTDKFAAISDVWGPFVANCVTSYNPGPRMSVDTLLLPTKSRCCFLQYVPTTLYDEKFGIKFWVACDLKTKYICNVLPCLAADPTSVSGEDVVMHLMKPFLNQGRHVATDSCLTSLSLAQRLLSHKTTFLGAVDKNRSEIPDSSRQRARKKYTTQVFSTAGATLTAYVYARRKTVRVLSSDHSVVHTEDSYRNRPDTVTRYNATKFSMDVLEQKLRRYSVRMETRRWPVAVFYNMIDMAALNAYVLYQACTGGKERRGAFLLALATELANPHVGGVNT</sequence>
<dbReference type="PANTHER" id="PTHR46599">
    <property type="entry name" value="PIGGYBAC TRANSPOSABLE ELEMENT-DERIVED PROTEIN 4"/>
    <property type="match status" value="1"/>
</dbReference>
<dbReference type="OrthoDB" id="9986773at2759"/>
<organism evidence="2 3">
    <name type="scientific">Betta splendens</name>
    <name type="common">Siamese fighting fish</name>
    <dbReference type="NCBI Taxonomy" id="158456"/>
    <lineage>
        <taxon>Eukaryota</taxon>
        <taxon>Metazoa</taxon>
        <taxon>Chordata</taxon>
        <taxon>Craniata</taxon>
        <taxon>Vertebrata</taxon>
        <taxon>Euteleostomi</taxon>
        <taxon>Actinopterygii</taxon>
        <taxon>Neopterygii</taxon>
        <taxon>Teleostei</taxon>
        <taxon>Neoteleostei</taxon>
        <taxon>Acanthomorphata</taxon>
        <taxon>Anabantaria</taxon>
        <taxon>Anabantiformes</taxon>
        <taxon>Anabantoidei</taxon>
        <taxon>Osphronemidae</taxon>
        <taxon>Betta</taxon>
    </lineage>
</organism>
<dbReference type="PANTHER" id="PTHR46599:SF6">
    <property type="entry name" value="DUAL SPECIFICITY PHOSPHATASE 26"/>
    <property type="match status" value="1"/>
</dbReference>
<feature type="domain" description="PiggyBac transposable element-derived protein" evidence="1">
    <location>
        <begin position="48"/>
        <end position="385"/>
    </location>
</feature>
<dbReference type="RefSeq" id="XP_040924779.2">
    <property type="nucleotide sequence ID" value="XM_041068845.2"/>
</dbReference>
<dbReference type="Proteomes" id="UP000515150">
    <property type="component" value="Chromosome 21"/>
</dbReference>
<protein>
    <submittedName>
        <fullName evidence="3">Uncharacterized protein LOC121201908</fullName>
    </submittedName>
</protein>
<dbReference type="AlphaFoldDB" id="A0A8M1H8L3"/>
<proteinExistence type="predicted"/>
<accession>A0A8M1H8L3</accession>
<dbReference type="Pfam" id="PF13843">
    <property type="entry name" value="DDE_Tnp_1_7"/>
    <property type="match status" value="1"/>
</dbReference>
<name>A0A8M1H8L3_BETSP</name>
<keyword evidence="2" id="KW-1185">Reference proteome</keyword>
<evidence type="ECO:0000313" key="3">
    <source>
        <dbReference type="RefSeq" id="XP_040924779.2"/>
    </source>
</evidence>
<evidence type="ECO:0000313" key="2">
    <source>
        <dbReference type="Proteomes" id="UP000515150"/>
    </source>
</evidence>
<dbReference type="InterPro" id="IPR029526">
    <property type="entry name" value="PGBD"/>
</dbReference>
<dbReference type="GeneID" id="121201908"/>